<keyword evidence="1" id="KW-0479">Metal-binding</keyword>
<feature type="domain" description="C2H2-type" evidence="6">
    <location>
        <begin position="136"/>
        <end position="165"/>
    </location>
</feature>
<organism evidence="7 8">
    <name type="scientific">Basidiobolus ranarum</name>
    <dbReference type="NCBI Taxonomy" id="34480"/>
    <lineage>
        <taxon>Eukaryota</taxon>
        <taxon>Fungi</taxon>
        <taxon>Fungi incertae sedis</taxon>
        <taxon>Zoopagomycota</taxon>
        <taxon>Entomophthoromycotina</taxon>
        <taxon>Basidiobolomycetes</taxon>
        <taxon>Basidiobolales</taxon>
        <taxon>Basidiobolaceae</taxon>
        <taxon>Basidiobolus</taxon>
    </lineage>
</organism>
<dbReference type="InterPro" id="IPR013087">
    <property type="entry name" value="Znf_C2H2_type"/>
</dbReference>
<dbReference type="Gene3D" id="3.30.160.60">
    <property type="entry name" value="Classic Zinc Finger"/>
    <property type="match status" value="4"/>
</dbReference>
<dbReference type="EMBL" id="JASJQH010007010">
    <property type="protein sequence ID" value="KAK9720536.1"/>
    <property type="molecule type" value="Genomic_DNA"/>
</dbReference>
<feature type="domain" description="C2H2-type" evidence="6">
    <location>
        <begin position="78"/>
        <end position="105"/>
    </location>
</feature>
<evidence type="ECO:0000256" key="5">
    <source>
        <dbReference type="PROSITE-ProRule" id="PRU00042"/>
    </source>
</evidence>
<feature type="domain" description="C2H2-type" evidence="6">
    <location>
        <begin position="106"/>
        <end position="135"/>
    </location>
</feature>
<keyword evidence="4" id="KW-0862">Zinc</keyword>
<dbReference type="SMART" id="SM00355">
    <property type="entry name" value="ZnF_C2H2"/>
    <property type="match status" value="4"/>
</dbReference>
<reference evidence="7 8" key="1">
    <citation type="submission" date="2023-04" db="EMBL/GenBank/DDBJ databases">
        <title>Genome of Basidiobolus ranarum AG-B5.</title>
        <authorList>
            <person name="Stajich J.E."/>
            <person name="Carter-House D."/>
            <person name="Gryganskyi A."/>
        </authorList>
    </citation>
    <scope>NUCLEOTIDE SEQUENCE [LARGE SCALE GENOMIC DNA]</scope>
    <source>
        <strain evidence="7 8">AG-B5</strain>
    </source>
</reference>
<dbReference type="Proteomes" id="UP001479436">
    <property type="component" value="Unassembled WGS sequence"/>
</dbReference>
<evidence type="ECO:0000256" key="3">
    <source>
        <dbReference type="ARBA" id="ARBA00022771"/>
    </source>
</evidence>
<evidence type="ECO:0000256" key="1">
    <source>
        <dbReference type="ARBA" id="ARBA00022723"/>
    </source>
</evidence>
<comment type="caution">
    <text evidence="7">The sequence shown here is derived from an EMBL/GenBank/DDBJ whole genome shotgun (WGS) entry which is preliminary data.</text>
</comment>
<dbReference type="PANTHER" id="PTHR19818">
    <property type="entry name" value="ZINC FINGER PROTEIN ZIC AND GLI"/>
    <property type="match status" value="1"/>
</dbReference>
<keyword evidence="2" id="KW-0677">Repeat</keyword>
<dbReference type="SUPFAM" id="SSF57667">
    <property type="entry name" value="beta-beta-alpha zinc fingers"/>
    <property type="match status" value="3"/>
</dbReference>
<name>A0ABR2W644_9FUNG</name>
<gene>
    <name evidence="7" type="ORF">K7432_004080</name>
</gene>
<protein>
    <recommendedName>
        <fullName evidence="6">C2H2-type domain-containing protein</fullName>
    </recommendedName>
</protein>
<evidence type="ECO:0000313" key="8">
    <source>
        <dbReference type="Proteomes" id="UP001479436"/>
    </source>
</evidence>
<sequence length="182" mass="20582">MDLREILNPFAITNTITVATNILTTATPKLKSDSSTQLPNVVTVRQTFFCTWPNCEKAFSRRSLLKRHQYTHTGARPHLCTACGKGFAQRSALLVHIRTHTGEKPYHCEHQGCRQAFSDSSALSRHIKSHLGVRSYVCKHSGCDRAFTRRIALNKHQEKHLGKAIYFYLPKETKFVTSLAAN</sequence>
<evidence type="ECO:0000259" key="6">
    <source>
        <dbReference type="PROSITE" id="PS50157"/>
    </source>
</evidence>
<dbReference type="Pfam" id="PF00096">
    <property type="entry name" value="zf-C2H2"/>
    <property type="match status" value="4"/>
</dbReference>
<proteinExistence type="predicted"/>
<evidence type="ECO:0000313" key="7">
    <source>
        <dbReference type="EMBL" id="KAK9720536.1"/>
    </source>
</evidence>
<accession>A0ABR2W644</accession>
<keyword evidence="8" id="KW-1185">Reference proteome</keyword>
<dbReference type="PROSITE" id="PS00028">
    <property type="entry name" value="ZINC_FINGER_C2H2_1"/>
    <property type="match status" value="4"/>
</dbReference>
<dbReference type="InterPro" id="IPR036236">
    <property type="entry name" value="Znf_C2H2_sf"/>
</dbReference>
<feature type="domain" description="C2H2-type" evidence="6">
    <location>
        <begin position="48"/>
        <end position="77"/>
    </location>
</feature>
<dbReference type="PANTHER" id="PTHR19818:SF139">
    <property type="entry name" value="PAIR-RULE PROTEIN ODD-PAIRED"/>
    <property type="match status" value="1"/>
</dbReference>
<keyword evidence="3 5" id="KW-0863">Zinc-finger</keyword>
<evidence type="ECO:0000256" key="4">
    <source>
        <dbReference type="ARBA" id="ARBA00022833"/>
    </source>
</evidence>
<evidence type="ECO:0000256" key="2">
    <source>
        <dbReference type="ARBA" id="ARBA00022737"/>
    </source>
</evidence>
<dbReference type="PROSITE" id="PS50157">
    <property type="entry name" value="ZINC_FINGER_C2H2_2"/>
    <property type="match status" value="4"/>
</dbReference>
<dbReference type="InterPro" id="IPR050329">
    <property type="entry name" value="GLI_C2H2-zinc-finger"/>
</dbReference>